<comment type="caution">
    <text evidence="1">The sequence shown here is derived from an EMBL/GenBank/DDBJ whole genome shotgun (WGS) entry which is preliminary data.</text>
</comment>
<sequence length="99" mass="11057">MTEDRRSVTETRLAKECVPEVLLLATGNNQMLYRRSQLVLIYLKESYLSNPNNFSGSPYAASLFNKAAYQTLSKALEMSRATALDSPCFSIVDVQTKVS</sequence>
<dbReference type="EMBL" id="JABFTP020000001">
    <property type="protein sequence ID" value="KAL3265617.1"/>
    <property type="molecule type" value="Genomic_DNA"/>
</dbReference>
<protein>
    <submittedName>
        <fullName evidence="1">Uncharacterized protein</fullName>
    </submittedName>
</protein>
<keyword evidence="2" id="KW-1185">Reference proteome</keyword>
<name>A0ABD2MHC3_9CUCU</name>
<organism evidence="1 2">
    <name type="scientific">Cryptolaemus montrouzieri</name>
    <dbReference type="NCBI Taxonomy" id="559131"/>
    <lineage>
        <taxon>Eukaryota</taxon>
        <taxon>Metazoa</taxon>
        <taxon>Ecdysozoa</taxon>
        <taxon>Arthropoda</taxon>
        <taxon>Hexapoda</taxon>
        <taxon>Insecta</taxon>
        <taxon>Pterygota</taxon>
        <taxon>Neoptera</taxon>
        <taxon>Endopterygota</taxon>
        <taxon>Coleoptera</taxon>
        <taxon>Polyphaga</taxon>
        <taxon>Cucujiformia</taxon>
        <taxon>Coccinelloidea</taxon>
        <taxon>Coccinellidae</taxon>
        <taxon>Scymninae</taxon>
        <taxon>Scymnini</taxon>
        <taxon>Cryptolaemus</taxon>
    </lineage>
</organism>
<dbReference type="Proteomes" id="UP001516400">
    <property type="component" value="Unassembled WGS sequence"/>
</dbReference>
<accession>A0ABD2MHC3</accession>
<proteinExistence type="predicted"/>
<evidence type="ECO:0000313" key="2">
    <source>
        <dbReference type="Proteomes" id="UP001516400"/>
    </source>
</evidence>
<dbReference type="AlphaFoldDB" id="A0ABD2MHC3"/>
<gene>
    <name evidence="1" type="ORF">HHI36_009821</name>
</gene>
<reference evidence="1 2" key="1">
    <citation type="journal article" date="2021" name="BMC Biol.">
        <title>Horizontally acquired antibacterial genes associated with adaptive radiation of ladybird beetles.</title>
        <authorList>
            <person name="Li H.S."/>
            <person name="Tang X.F."/>
            <person name="Huang Y.H."/>
            <person name="Xu Z.Y."/>
            <person name="Chen M.L."/>
            <person name="Du X.Y."/>
            <person name="Qiu B.Y."/>
            <person name="Chen P.T."/>
            <person name="Zhang W."/>
            <person name="Slipinski A."/>
            <person name="Escalona H.E."/>
            <person name="Waterhouse R.M."/>
            <person name="Zwick A."/>
            <person name="Pang H."/>
        </authorList>
    </citation>
    <scope>NUCLEOTIDE SEQUENCE [LARGE SCALE GENOMIC DNA]</scope>
    <source>
        <strain evidence="1">SYSU2018</strain>
    </source>
</reference>
<evidence type="ECO:0000313" key="1">
    <source>
        <dbReference type="EMBL" id="KAL3265617.1"/>
    </source>
</evidence>